<accession>K9HNF6</accession>
<dbReference type="EMBL" id="ANHY01000010">
    <property type="protein sequence ID" value="EKV30041.1"/>
    <property type="molecule type" value="Genomic_DNA"/>
</dbReference>
<dbReference type="Pfam" id="PF05016">
    <property type="entry name" value="ParE_toxin"/>
    <property type="match status" value="1"/>
</dbReference>
<name>K9HNF6_9PROT</name>
<dbReference type="InterPro" id="IPR035093">
    <property type="entry name" value="RelE/ParE_toxin_dom_sf"/>
</dbReference>
<evidence type="ECO:0000313" key="2">
    <source>
        <dbReference type="EMBL" id="EKV30041.1"/>
    </source>
</evidence>
<evidence type="ECO:0000256" key="1">
    <source>
        <dbReference type="ARBA" id="ARBA00022649"/>
    </source>
</evidence>
<protein>
    <submittedName>
        <fullName evidence="2">Uncharacterized protein</fullName>
    </submittedName>
</protein>
<evidence type="ECO:0000313" key="3">
    <source>
        <dbReference type="Proteomes" id="UP000009881"/>
    </source>
</evidence>
<keyword evidence="3" id="KW-1185">Reference proteome</keyword>
<reference evidence="2 3" key="1">
    <citation type="journal article" date="2013" name="Genome Announc.">
        <title>Draft Genome Sequence of an Alphaproteobacterium, Caenispirillum salinarum AK4(T), Isolated from a Solar Saltern.</title>
        <authorList>
            <person name="Khatri I."/>
            <person name="Singh A."/>
            <person name="Korpole S."/>
            <person name="Pinnaka A.K."/>
            <person name="Subramanian S."/>
        </authorList>
    </citation>
    <scope>NUCLEOTIDE SEQUENCE [LARGE SCALE GENOMIC DNA]</scope>
    <source>
        <strain evidence="2 3">AK4</strain>
    </source>
</reference>
<dbReference type="InterPro" id="IPR007712">
    <property type="entry name" value="RelE/ParE_toxin"/>
</dbReference>
<organism evidence="2 3">
    <name type="scientific">Caenispirillum salinarum AK4</name>
    <dbReference type="NCBI Taxonomy" id="1238182"/>
    <lineage>
        <taxon>Bacteria</taxon>
        <taxon>Pseudomonadati</taxon>
        <taxon>Pseudomonadota</taxon>
        <taxon>Alphaproteobacteria</taxon>
        <taxon>Rhodospirillales</taxon>
        <taxon>Novispirillaceae</taxon>
        <taxon>Caenispirillum</taxon>
    </lineage>
</organism>
<gene>
    <name evidence="2" type="ORF">C882_0122</name>
</gene>
<dbReference type="AlphaFoldDB" id="K9HNF6"/>
<sequence>MYPVRLVTGRTKGASHVLIYTMEDDEDGIIIVRILHERMDPTTVLS</sequence>
<proteinExistence type="predicted"/>
<comment type="caution">
    <text evidence="2">The sequence shown here is derived from an EMBL/GenBank/DDBJ whole genome shotgun (WGS) entry which is preliminary data.</text>
</comment>
<keyword evidence="1" id="KW-1277">Toxin-antitoxin system</keyword>
<dbReference type="Gene3D" id="3.30.2310.20">
    <property type="entry name" value="RelE-like"/>
    <property type="match status" value="1"/>
</dbReference>
<dbReference type="Proteomes" id="UP000009881">
    <property type="component" value="Unassembled WGS sequence"/>
</dbReference>